<dbReference type="EMBL" id="CM002296">
    <property type="protein sequence ID" value="ESW09305.1"/>
    <property type="molecule type" value="Genomic_DNA"/>
</dbReference>
<accession>V7AVH6</accession>
<dbReference type="SMR" id="V7AVH6"/>
<dbReference type="EMBL" id="CM002296">
    <property type="protein sequence ID" value="ESW09306.1"/>
    <property type="molecule type" value="Genomic_DNA"/>
</dbReference>
<evidence type="ECO:0000313" key="3">
    <source>
        <dbReference type="Proteomes" id="UP000000226"/>
    </source>
</evidence>
<dbReference type="Gramene" id="ESW09305">
    <property type="protein sequence ID" value="ESW09305"/>
    <property type="gene ID" value="PHAVU_009G116800g"/>
</dbReference>
<dbReference type="Gramene" id="ESW09306">
    <property type="protein sequence ID" value="ESW09306"/>
    <property type="gene ID" value="PHAVU_009G116800g"/>
</dbReference>
<evidence type="ECO:0000313" key="2">
    <source>
        <dbReference type="EMBL" id="ESW09305.1"/>
    </source>
</evidence>
<dbReference type="AlphaFoldDB" id="V7AVH6"/>
<dbReference type="Proteomes" id="UP000000226">
    <property type="component" value="Chromosome 9"/>
</dbReference>
<gene>
    <name evidence="2" type="ORF">PHAVU_009G116800g</name>
</gene>
<keyword evidence="3" id="KW-1185">Reference proteome</keyword>
<sequence length="187" mass="21322">MLLTKAEMARRTRGVAAKSSAKITPIDYEKTATMVVGKKRSIDHRPPADPIDLEDNSSYHQGSSEAKSCKKSDKVVVLAHQPSSWPKLITLFDQMAHKLVRQDSEEAHKVAQELAKVNKLTKELKTAQSWISSYKNKVAEIAKDRNEVLGKLQRTIEDYARHRDKRQATNRSWEDTEAMLQKQDFHP</sequence>
<name>V7AVH6_PHAVU</name>
<protein>
    <submittedName>
        <fullName evidence="2">Uncharacterized protein</fullName>
    </submittedName>
</protein>
<reference evidence="2" key="1">
    <citation type="submission" date="2013-04" db="EMBL/GenBank/DDBJ databases">
        <authorList>
            <person name="Schmutz J."/>
            <person name="McClean P."/>
            <person name="Shu S."/>
            <person name="Cregan P."/>
            <person name="Rokhsar D."/>
            <person name="Jackson S."/>
        </authorList>
    </citation>
    <scope>NUCLEOTIDE SEQUENCE</scope>
</reference>
<evidence type="ECO:0000256" key="1">
    <source>
        <dbReference type="SAM" id="MobiDB-lite"/>
    </source>
</evidence>
<proteinExistence type="predicted"/>
<feature type="region of interest" description="Disordered" evidence="1">
    <location>
        <begin position="36"/>
        <end position="66"/>
    </location>
</feature>
<feature type="region of interest" description="Disordered" evidence="1">
    <location>
        <begin position="1"/>
        <end position="20"/>
    </location>
</feature>
<feature type="region of interest" description="Disordered" evidence="1">
    <location>
        <begin position="163"/>
        <end position="187"/>
    </location>
</feature>
<feature type="compositionally biased region" description="Polar residues" evidence="1">
    <location>
        <begin position="56"/>
        <end position="66"/>
    </location>
</feature>
<reference evidence="3" key="2">
    <citation type="journal article" date="2014" name="Nat. Genet.">
        <title>A reference genome for common bean and genome-wide analysis of dual domestications.</title>
        <authorList>
            <person name="Schmutz J."/>
            <person name="McClean P.E."/>
            <person name="Mamidi S."/>
            <person name="Wu G.A."/>
            <person name="Cannon S.B."/>
            <person name="Grimwood J."/>
            <person name="Jenkins J."/>
            <person name="Shu S."/>
            <person name="Song Q."/>
            <person name="Chavarro C."/>
            <person name="Torres-Torres M."/>
            <person name="Geffroy V."/>
            <person name="Moghaddam S.M."/>
            <person name="Gao D."/>
            <person name="Abernathy B."/>
            <person name="Barry K."/>
            <person name="Blair M."/>
            <person name="Brick M.A."/>
            <person name="Chovatia M."/>
            <person name="Gepts P."/>
            <person name="Goodstein D.M."/>
            <person name="Gonzales M."/>
            <person name="Hellsten U."/>
            <person name="Hyten D.L."/>
            <person name="Jia G."/>
            <person name="Kelly J.D."/>
            <person name="Kudrna D."/>
            <person name="Lee R."/>
            <person name="Richard M.M."/>
            <person name="Miklas P.N."/>
            <person name="Osorno J.M."/>
            <person name="Rodrigues J."/>
            <person name="Thareau V."/>
            <person name="Urrea C.A."/>
            <person name="Wang M."/>
            <person name="Yu Y."/>
            <person name="Zhang M."/>
            <person name="Wing R.A."/>
            <person name="Cregan P.B."/>
            <person name="Rokhsar D.S."/>
            <person name="Jackson S.A."/>
        </authorList>
    </citation>
    <scope>NUCLEOTIDE SEQUENCE [LARGE SCALE GENOMIC DNA]</scope>
    <source>
        <strain evidence="3">cv. G19833</strain>
    </source>
</reference>
<organism evidence="2 3">
    <name type="scientific">Phaseolus vulgaris</name>
    <name type="common">Kidney bean</name>
    <name type="synonym">French bean</name>
    <dbReference type="NCBI Taxonomy" id="3885"/>
    <lineage>
        <taxon>Eukaryota</taxon>
        <taxon>Viridiplantae</taxon>
        <taxon>Streptophyta</taxon>
        <taxon>Embryophyta</taxon>
        <taxon>Tracheophyta</taxon>
        <taxon>Spermatophyta</taxon>
        <taxon>Magnoliopsida</taxon>
        <taxon>eudicotyledons</taxon>
        <taxon>Gunneridae</taxon>
        <taxon>Pentapetalae</taxon>
        <taxon>rosids</taxon>
        <taxon>fabids</taxon>
        <taxon>Fabales</taxon>
        <taxon>Fabaceae</taxon>
        <taxon>Papilionoideae</taxon>
        <taxon>50 kb inversion clade</taxon>
        <taxon>NPAAA clade</taxon>
        <taxon>indigoferoid/millettioid clade</taxon>
        <taxon>Phaseoleae</taxon>
        <taxon>Phaseolus</taxon>
    </lineage>
</organism>